<keyword evidence="3" id="KW-1185">Reference proteome</keyword>
<dbReference type="AlphaFoldDB" id="A0A848G3U8"/>
<dbReference type="EMBL" id="JABBGA010000006">
    <property type="protein sequence ID" value="NML25934.1"/>
    <property type="molecule type" value="Genomic_DNA"/>
</dbReference>
<protein>
    <recommendedName>
        <fullName evidence="4">Outer membrane protein beta-barrel domain-containing protein</fullName>
    </recommendedName>
</protein>
<feature type="signal peptide" evidence="1">
    <location>
        <begin position="1"/>
        <end position="25"/>
    </location>
</feature>
<dbReference type="RefSeq" id="WP_169145487.1">
    <property type="nucleotide sequence ID" value="NZ_JABBGA010000006.1"/>
</dbReference>
<proteinExistence type="predicted"/>
<feature type="chain" id="PRO_5032685477" description="Outer membrane protein beta-barrel domain-containing protein" evidence="1">
    <location>
        <begin position="26"/>
        <end position="251"/>
    </location>
</feature>
<dbReference type="Proteomes" id="UP000580043">
    <property type="component" value="Unassembled WGS sequence"/>
</dbReference>
<evidence type="ECO:0000313" key="2">
    <source>
        <dbReference type="EMBL" id="NML25934.1"/>
    </source>
</evidence>
<keyword evidence="1" id="KW-0732">Signal</keyword>
<accession>A0A848G3U8</accession>
<evidence type="ECO:0000256" key="1">
    <source>
        <dbReference type="SAM" id="SignalP"/>
    </source>
</evidence>
<name>A0A848G3U8_9RHOO</name>
<organism evidence="2 3">
    <name type="scientific">Zoogloea dura</name>
    <dbReference type="NCBI Taxonomy" id="2728840"/>
    <lineage>
        <taxon>Bacteria</taxon>
        <taxon>Pseudomonadati</taxon>
        <taxon>Pseudomonadota</taxon>
        <taxon>Betaproteobacteria</taxon>
        <taxon>Rhodocyclales</taxon>
        <taxon>Zoogloeaceae</taxon>
        <taxon>Zoogloea</taxon>
    </lineage>
</organism>
<evidence type="ECO:0000313" key="3">
    <source>
        <dbReference type="Proteomes" id="UP000580043"/>
    </source>
</evidence>
<sequence>MSSHRILNCIAAGVSLLALGGAAEAVEAKPAADRNLPNDNANFIGDSLSFEVDALLASDGGEACLRRGEQVGVIGLKNNDILQLRVKTGSQTAERMCPVKGGEAITAKPVERMRYELPVSGLEELGAHRSGWTYGMLMVPFKYVLSGDRGMRGASTVGGYMGWRQTPVLGMEYSYIGFVGATVISIQKTENGETRKTDNAGLSAGFGVITRMKGAFQVGGVIGWDMVSRDAGYAGNYKPWASIQVGYSFLQ</sequence>
<comment type="caution">
    <text evidence="2">The sequence shown here is derived from an EMBL/GenBank/DDBJ whole genome shotgun (WGS) entry which is preliminary data.</text>
</comment>
<gene>
    <name evidence="2" type="ORF">HHL15_09290</name>
</gene>
<evidence type="ECO:0008006" key="4">
    <source>
        <dbReference type="Google" id="ProtNLM"/>
    </source>
</evidence>
<reference evidence="2 3" key="1">
    <citation type="submission" date="2020-04" db="EMBL/GenBank/DDBJ databases">
        <title>Zoogloea sp. G-4-1-14 isolated from soil.</title>
        <authorList>
            <person name="Dahal R.H."/>
        </authorList>
    </citation>
    <scope>NUCLEOTIDE SEQUENCE [LARGE SCALE GENOMIC DNA]</scope>
    <source>
        <strain evidence="2 3">G-4-1-14</strain>
    </source>
</reference>